<organism evidence="2 3">
    <name type="scientific">Pectobacterium actinidiae</name>
    <dbReference type="NCBI Taxonomy" id="1507808"/>
    <lineage>
        <taxon>Bacteria</taxon>
        <taxon>Pseudomonadati</taxon>
        <taxon>Pseudomonadota</taxon>
        <taxon>Gammaproteobacteria</taxon>
        <taxon>Enterobacterales</taxon>
        <taxon>Pectobacteriaceae</taxon>
        <taxon>Pectobacterium</taxon>
    </lineage>
</organism>
<reference evidence="2 3" key="1">
    <citation type="submission" date="2024-10" db="EMBL/GenBank/DDBJ databases">
        <authorList>
            <person name="Lu C.-H."/>
        </authorList>
    </citation>
    <scope>NUCLEOTIDE SEQUENCE [LARGE SCALE GENOMIC DNA]</scope>
    <source>
        <strain evidence="2 3">22ZTDG03-2</strain>
    </source>
</reference>
<dbReference type="NCBIfam" id="NF006617">
    <property type="entry name" value="PRK09184.1"/>
    <property type="match status" value="1"/>
</dbReference>
<name>A0ABW8G9W8_9GAMM</name>
<dbReference type="EMBL" id="JBIXLL010000004">
    <property type="protein sequence ID" value="MFJ5429479.1"/>
    <property type="molecule type" value="Genomic_DNA"/>
</dbReference>
<evidence type="ECO:0000259" key="1">
    <source>
        <dbReference type="PROSITE" id="PS50075"/>
    </source>
</evidence>
<accession>A0ABW8G9W8</accession>
<dbReference type="Pfam" id="PF00550">
    <property type="entry name" value="PP-binding"/>
    <property type="match status" value="1"/>
</dbReference>
<comment type="caution">
    <text evidence="2">The sequence shown here is derived from an EMBL/GenBank/DDBJ whole genome shotgun (WGS) entry which is preliminary data.</text>
</comment>
<dbReference type="PROSITE" id="PS50075">
    <property type="entry name" value="CARRIER"/>
    <property type="match status" value="1"/>
</dbReference>
<sequence length="88" mass="9631">MESLFIEIKEMIIESLNLEDISVDEIETDAPLFGEGLGLDSIDALELGLAVKNRYGVVLSAESEEVRQHFFSVATLAAFINTQRAVSA</sequence>
<dbReference type="SUPFAM" id="SSF47336">
    <property type="entry name" value="ACP-like"/>
    <property type="match status" value="1"/>
</dbReference>
<evidence type="ECO:0000313" key="2">
    <source>
        <dbReference type="EMBL" id="MFJ5429479.1"/>
    </source>
</evidence>
<dbReference type="Proteomes" id="UP001617689">
    <property type="component" value="Unassembled WGS sequence"/>
</dbReference>
<dbReference type="InterPro" id="IPR036736">
    <property type="entry name" value="ACP-like_sf"/>
</dbReference>
<keyword evidence="3" id="KW-1185">Reference proteome</keyword>
<protein>
    <submittedName>
        <fullName evidence="2">Phosphopantetheine-binding protein</fullName>
    </submittedName>
</protein>
<proteinExistence type="predicted"/>
<dbReference type="InterPro" id="IPR009081">
    <property type="entry name" value="PP-bd_ACP"/>
</dbReference>
<dbReference type="RefSeq" id="WP_349883074.1">
    <property type="nucleotide sequence ID" value="NZ_JBEHFJ010000023.1"/>
</dbReference>
<gene>
    <name evidence="2" type="ORF">ACIPUP_09945</name>
</gene>
<evidence type="ECO:0000313" key="3">
    <source>
        <dbReference type="Proteomes" id="UP001617689"/>
    </source>
</evidence>
<dbReference type="Gene3D" id="1.10.1200.10">
    <property type="entry name" value="ACP-like"/>
    <property type="match status" value="1"/>
</dbReference>
<feature type="domain" description="Carrier" evidence="1">
    <location>
        <begin position="2"/>
        <end position="84"/>
    </location>
</feature>